<dbReference type="EMBL" id="DF973337">
    <property type="protein sequence ID" value="GAU26500.1"/>
    <property type="molecule type" value="Genomic_DNA"/>
</dbReference>
<evidence type="ECO:0000256" key="1">
    <source>
        <dbReference type="ARBA" id="ARBA00004613"/>
    </source>
</evidence>
<dbReference type="GO" id="GO:0060320">
    <property type="term" value="P:rejection of self pollen"/>
    <property type="evidence" value="ECO:0007669"/>
    <property type="project" value="UniProtKB-KW"/>
</dbReference>
<evidence type="ECO:0000256" key="3">
    <source>
        <dbReference type="ARBA" id="ARBA00022471"/>
    </source>
</evidence>
<dbReference type="Proteomes" id="UP000242715">
    <property type="component" value="Unassembled WGS sequence"/>
</dbReference>
<sequence>MTASHVHCRFGGGQMNTKTTTVRVENDLKVDTILSLHCRSSGNDLGEKTLHSGHWVEWSFHANSSGTTRYSCVLKWNNLQKDVIIYDATKDAATCTSKCWRGISADGVLSSAKVVAADELMVMLVDVRPCPCIDN</sequence>
<proteinExistence type="inferred from homology"/>
<dbReference type="PANTHER" id="PTHR31232">
    <property type="match status" value="1"/>
</dbReference>
<keyword evidence="5" id="KW-0732">Signal</keyword>
<keyword evidence="3 6" id="KW-0713">Self-incompatibility</keyword>
<evidence type="ECO:0000313" key="8">
    <source>
        <dbReference type="Proteomes" id="UP000242715"/>
    </source>
</evidence>
<name>A0A2Z6MS43_TRISU</name>
<gene>
    <name evidence="7" type="ORF">TSUD_361340</name>
</gene>
<comment type="similarity">
    <text evidence="2 6">Belongs to the plant self-incompatibility (S1) protein family.</text>
</comment>
<evidence type="ECO:0000256" key="6">
    <source>
        <dbReference type="RuleBase" id="RU367044"/>
    </source>
</evidence>
<evidence type="ECO:0000256" key="5">
    <source>
        <dbReference type="ARBA" id="ARBA00022729"/>
    </source>
</evidence>
<organism evidence="7 8">
    <name type="scientific">Trifolium subterraneum</name>
    <name type="common">Subterranean clover</name>
    <dbReference type="NCBI Taxonomy" id="3900"/>
    <lineage>
        <taxon>Eukaryota</taxon>
        <taxon>Viridiplantae</taxon>
        <taxon>Streptophyta</taxon>
        <taxon>Embryophyta</taxon>
        <taxon>Tracheophyta</taxon>
        <taxon>Spermatophyta</taxon>
        <taxon>Magnoliopsida</taxon>
        <taxon>eudicotyledons</taxon>
        <taxon>Gunneridae</taxon>
        <taxon>Pentapetalae</taxon>
        <taxon>rosids</taxon>
        <taxon>fabids</taxon>
        <taxon>Fabales</taxon>
        <taxon>Fabaceae</taxon>
        <taxon>Papilionoideae</taxon>
        <taxon>50 kb inversion clade</taxon>
        <taxon>NPAAA clade</taxon>
        <taxon>Hologalegina</taxon>
        <taxon>IRL clade</taxon>
        <taxon>Trifolieae</taxon>
        <taxon>Trifolium</taxon>
    </lineage>
</organism>
<evidence type="ECO:0000256" key="4">
    <source>
        <dbReference type="ARBA" id="ARBA00022525"/>
    </source>
</evidence>
<protein>
    <recommendedName>
        <fullName evidence="6">S-protein homolog</fullName>
    </recommendedName>
</protein>
<evidence type="ECO:0000256" key="2">
    <source>
        <dbReference type="ARBA" id="ARBA00005581"/>
    </source>
</evidence>
<reference evidence="8" key="1">
    <citation type="journal article" date="2017" name="Front. Plant Sci.">
        <title>Climate Clever Clovers: New Paradigm to Reduce the Environmental Footprint of Ruminants by Breeding Low Methanogenic Forages Utilizing Haplotype Variation.</title>
        <authorList>
            <person name="Kaur P."/>
            <person name="Appels R."/>
            <person name="Bayer P.E."/>
            <person name="Keeble-Gagnere G."/>
            <person name="Wang J."/>
            <person name="Hirakawa H."/>
            <person name="Shirasawa K."/>
            <person name="Vercoe P."/>
            <person name="Stefanova K."/>
            <person name="Durmic Z."/>
            <person name="Nichols P."/>
            <person name="Revell C."/>
            <person name="Isobe S.N."/>
            <person name="Edwards D."/>
            <person name="Erskine W."/>
        </authorList>
    </citation>
    <scope>NUCLEOTIDE SEQUENCE [LARGE SCALE GENOMIC DNA]</scope>
    <source>
        <strain evidence="8">cv. Daliak</strain>
    </source>
</reference>
<keyword evidence="4 6" id="KW-0964">Secreted</keyword>
<dbReference type="GO" id="GO:0005576">
    <property type="term" value="C:extracellular region"/>
    <property type="evidence" value="ECO:0007669"/>
    <property type="project" value="UniProtKB-SubCell"/>
</dbReference>
<dbReference type="OrthoDB" id="1842729at2759"/>
<dbReference type="AlphaFoldDB" id="A0A2Z6MS43"/>
<keyword evidence="8" id="KW-1185">Reference proteome</keyword>
<dbReference type="PANTHER" id="PTHR31232:SF156">
    <property type="entry name" value="PLANT SELF-INCOMPATIBILITY PROTEIN S1 FAMILY-RELATED"/>
    <property type="match status" value="1"/>
</dbReference>
<dbReference type="Pfam" id="PF05938">
    <property type="entry name" value="Self-incomp_S1"/>
    <property type="match status" value="1"/>
</dbReference>
<accession>A0A2Z6MS43</accession>
<evidence type="ECO:0000313" key="7">
    <source>
        <dbReference type="EMBL" id="GAU26500.1"/>
    </source>
</evidence>
<comment type="subcellular location">
    <subcellularLocation>
        <location evidence="1 6">Secreted</location>
    </subcellularLocation>
</comment>
<dbReference type="InterPro" id="IPR010264">
    <property type="entry name" value="Self-incomp_S1"/>
</dbReference>